<dbReference type="NCBIfam" id="TIGR03436">
    <property type="entry name" value="acidobact_VWFA"/>
    <property type="match status" value="1"/>
</dbReference>
<feature type="chain" id="PRO_5030955084" evidence="1">
    <location>
        <begin position="21"/>
        <end position="517"/>
    </location>
</feature>
<comment type="caution">
    <text evidence="2">The sequence shown here is derived from an EMBL/GenBank/DDBJ whole genome shotgun (WGS) entry which is preliminary data.</text>
</comment>
<name>A0A7W7ZUF0_9BACT</name>
<sequence length="517" mass="56728">MNNTLPLPFKVLSATSRIFAALLMTWCTVAGNCAQQPSADQTIPTVRVRSQLVVLNPVVLRTDGTPVRDLPQSAFTVYENGVPQTIRHFELPSTTSKAAALPKKDKLDRVDWGNAAETILVLDSLNTPFNEVAYARNQMSRYLKAQPDMLSVPTTIIWLTSRGFKSIAPLTRDRAVLLKALDSQKGTLPEALLMNDLLRQFTLSLAALQQIALSGSGESGSKEIIWMGRSFPNVDMHTSTSHQTEVLHHAVQSTVDLLLKARATVYVIDTTPQSSPEEVDERLRLNEDADHTGPAKDPFLYGFTFKSFVENTGGRYFFGRNDLSQEIRESLDQGENFYTLSYIPNTPISDGEYRKIDVRVDAPDLIVHSRQGYYASDTEPAATSVGIQRFDLYEAVNSRMEYTGVSTVIQSCAIDKAAQQITCKALVANQSISIGEDGESGSVVAVLAALDVKNQSIANSVKDFKLKLNPTENHPGQSATALTLTLPLKSNTHMLRLVVRDSSGRIGSADLSLPPQR</sequence>
<dbReference type="InterPro" id="IPR017802">
    <property type="entry name" value="VWFA-rel_acidobac-type"/>
</dbReference>
<dbReference type="Proteomes" id="UP000584867">
    <property type="component" value="Unassembled WGS sequence"/>
</dbReference>
<accession>A0A7W7ZUF0</accession>
<proteinExistence type="predicted"/>
<organism evidence="2 3">
    <name type="scientific">Granulicella mallensis</name>
    <dbReference type="NCBI Taxonomy" id="940614"/>
    <lineage>
        <taxon>Bacteria</taxon>
        <taxon>Pseudomonadati</taxon>
        <taxon>Acidobacteriota</taxon>
        <taxon>Terriglobia</taxon>
        <taxon>Terriglobales</taxon>
        <taxon>Acidobacteriaceae</taxon>
        <taxon>Granulicella</taxon>
    </lineage>
</organism>
<keyword evidence="1" id="KW-0732">Signal</keyword>
<reference evidence="2 3" key="1">
    <citation type="submission" date="2020-08" db="EMBL/GenBank/DDBJ databases">
        <title>Genomic Encyclopedia of Type Strains, Phase IV (KMG-V): Genome sequencing to study the core and pangenomes of soil and plant-associated prokaryotes.</title>
        <authorList>
            <person name="Whitman W."/>
        </authorList>
    </citation>
    <scope>NUCLEOTIDE SEQUENCE [LARGE SCALE GENOMIC DNA]</scope>
    <source>
        <strain evidence="2 3">X5P3</strain>
    </source>
</reference>
<evidence type="ECO:0000313" key="2">
    <source>
        <dbReference type="EMBL" id="MBB5066323.1"/>
    </source>
</evidence>
<dbReference type="AlphaFoldDB" id="A0A7W7ZUF0"/>
<evidence type="ECO:0000313" key="3">
    <source>
        <dbReference type="Proteomes" id="UP000584867"/>
    </source>
</evidence>
<evidence type="ECO:0000256" key="1">
    <source>
        <dbReference type="SAM" id="SignalP"/>
    </source>
</evidence>
<gene>
    <name evidence="2" type="ORF">HDF15_004700</name>
</gene>
<feature type="signal peptide" evidence="1">
    <location>
        <begin position="1"/>
        <end position="20"/>
    </location>
</feature>
<dbReference type="RefSeq" id="WP_184259730.1">
    <property type="nucleotide sequence ID" value="NZ_JACHIO010000026.1"/>
</dbReference>
<dbReference type="EMBL" id="JACHIO010000026">
    <property type="protein sequence ID" value="MBB5066323.1"/>
    <property type="molecule type" value="Genomic_DNA"/>
</dbReference>
<protein>
    <submittedName>
        <fullName evidence="2">VWFA-related protein</fullName>
    </submittedName>
</protein>